<dbReference type="EMBL" id="BQXS01016254">
    <property type="protein sequence ID" value="GKT33783.1"/>
    <property type="molecule type" value="Genomic_DNA"/>
</dbReference>
<reference evidence="2" key="1">
    <citation type="submission" date="2022-03" db="EMBL/GenBank/DDBJ databases">
        <title>Draft genome sequence of Aduncisulcus paluster, a free-living microaerophilic Fornicata.</title>
        <authorList>
            <person name="Yuyama I."/>
            <person name="Kume K."/>
            <person name="Tamura T."/>
            <person name="Inagaki Y."/>
            <person name="Hashimoto T."/>
        </authorList>
    </citation>
    <scope>NUCLEOTIDE SEQUENCE</scope>
    <source>
        <strain evidence="2">NY0171</strain>
    </source>
</reference>
<organism evidence="2 4">
    <name type="scientific">Aduncisulcus paluster</name>
    <dbReference type="NCBI Taxonomy" id="2918883"/>
    <lineage>
        <taxon>Eukaryota</taxon>
        <taxon>Metamonada</taxon>
        <taxon>Carpediemonas-like organisms</taxon>
        <taxon>Aduncisulcus</taxon>
    </lineage>
</organism>
<dbReference type="Proteomes" id="UP001057375">
    <property type="component" value="Unassembled WGS sequence"/>
</dbReference>
<comment type="caution">
    <text evidence="2">The sequence shown here is derived from an EMBL/GenBank/DDBJ whole genome shotgun (WGS) entry which is preliminary data.</text>
</comment>
<name>A0ABQ5KMP0_9EUKA</name>
<evidence type="ECO:0000256" key="1">
    <source>
        <dbReference type="SAM" id="MobiDB-lite"/>
    </source>
</evidence>
<protein>
    <submittedName>
        <fullName evidence="2">Uncharacterized protein</fullName>
    </submittedName>
</protein>
<sequence>MKKSPNPFVSPHSSRSDIIDDGGVD</sequence>
<evidence type="ECO:0000313" key="3">
    <source>
        <dbReference type="EMBL" id="GKT33796.1"/>
    </source>
</evidence>
<gene>
    <name evidence="2" type="ORF">ADUPG1_014518</name>
    <name evidence="3" type="ORF">ADUPG1_014520</name>
</gene>
<keyword evidence="4" id="KW-1185">Reference proteome</keyword>
<evidence type="ECO:0000313" key="4">
    <source>
        <dbReference type="Proteomes" id="UP001057375"/>
    </source>
</evidence>
<evidence type="ECO:0000313" key="2">
    <source>
        <dbReference type="EMBL" id="GKT33783.1"/>
    </source>
</evidence>
<feature type="region of interest" description="Disordered" evidence="1">
    <location>
        <begin position="1"/>
        <end position="25"/>
    </location>
</feature>
<accession>A0ABQ5KMP0</accession>
<feature type="non-terminal residue" evidence="2">
    <location>
        <position position="25"/>
    </location>
</feature>
<dbReference type="EMBL" id="BQXS01016266">
    <property type="protein sequence ID" value="GKT33796.1"/>
    <property type="molecule type" value="Genomic_DNA"/>
</dbReference>
<proteinExistence type="predicted"/>